<keyword evidence="1" id="KW-0539">Nucleus</keyword>
<dbReference type="SUPFAM" id="SSF57701">
    <property type="entry name" value="Zn2/Cys6 DNA-binding domain"/>
    <property type="match status" value="1"/>
</dbReference>
<dbReference type="PROSITE" id="PS50048">
    <property type="entry name" value="ZN2_CY6_FUNGAL_2"/>
    <property type="match status" value="1"/>
</dbReference>
<dbReference type="Gene3D" id="4.10.240.10">
    <property type="entry name" value="Zn(2)-C6 fungal-type DNA-binding domain"/>
    <property type="match status" value="1"/>
</dbReference>
<dbReference type="GO" id="GO:0000981">
    <property type="term" value="F:DNA-binding transcription factor activity, RNA polymerase II-specific"/>
    <property type="evidence" value="ECO:0007669"/>
    <property type="project" value="InterPro"/>
</dbReference>
<dbReference type="EMBL" id="ML978144">
    <property type="protein sequence ID" value="KAF2092626.1"/>
    <property type="molecule type" value="Genomic_DNA"/>
</dbReference>
<dbReference type="InterPro" id="IPR001138">
    <property type="entry name" value="Zn2Cys6_DnaBD"/>
</dbReference>
<keyword evidence="5" id="KW-1185">Reference proteome</keyword>
<dbReference type="PROSITE" id="PS00463">
    <property type="entry name" value="ZN2_CY6_FUNGAL_1"/>
    <property type="match status" value="1"/>
</dbReference>
<evidence type="ECO:0000259" key="3">
    <source>
        <dbReference type="PROSITE" id="PS50048"/>
    </source>
</evidence>
<dbReference type="PANTHER" id="PTHR38791">
    <property type="entry name" value="ZN(II)2CYS6 TRANSCRIPTION FACTOR (EUROFUNG)-RELATED-RELATED"/>
    <property type="match status" value="1"/>
</dbReference>
<accession>A0A9P4I6D6</accession>
<protein>
    <recommendedName>
        <fullName evidence="3">Zn(2)-C6 fungal-type domain-containing protein</fullName>
    </recommendedName>
</protein>
<dbReference type="OrthoDB" id="10261408at2759"/>
<dbReference type="Proteomes" id="UP000799772">
    <property type="component" value="Unassembled WGS sequence"/>
</dbReference>
<evidence type="ECO:0000256" key="2">
    <source>
        <dbReference type="SAM" id="MobiDB-lite"/>
    </source>
</evidence>
<feature type="region of interest" description="Disordered" evidence="2">
    <location>
        <begin position="52"/>
        <end position="74"/>
    </location>
</feature>
<proteinExistence type="predicted"/>
<name>A0A9P4I6D6_9PEZI</name>
<comment type="caution">
    <text evidence="4">The sequence shown here is derived from an EMBL/GenBank/DDBJ whole genome shotgun (WGS) entry which is preliminary data.</text>
</comment>
<reference evidence="4" key="1">
    <citation type="journal article" date="2020" name="Stud. Mycol.">
        <title>101 Dothideomycetes genomes: a test case for predicting lifestyles and emergence of pathogens.</title>
        <authorList>
            <person name="Haridas S."/>
            <person name="Albert R."/>
            <person name="Binder M."/>
            <person name="Bloem J."/>
            <person name="Labutti K."/>
            <person name="Salamov A."/>
            <person name="Andreopoulos B."/>
            <person name="Baker S."/>
            <person name="Barry K."/>
            <person name="Bills G."/>
            <person name="Bluhm B."/>
            <person name="Cannon C."/>
            <person name="Castanera R."/>
            <person name="Culley D."/>
            <person name="Daum C."/>
            <person name="Ezra D."/>
            <person name="Gonzalez J."/>
            <person name="Henrissat B."/>
            <person name="Kuo A."/>
            <person name="Liang C."/>
            <person name="Lipzen A."/>
            <person name="Lutzoni F."/>
            <person name="Magnuson J."/>
            <person name="Mondo S."/>
            <person name="Nolan M."/>
            <person name="Ohm R."/>
            <person name="Pangilinan J."/>
            <person name="Park H.-J."/>
            <person name="Ramirez L."/>
            <person name="Alfaro M."/>
            <person name="Sun H."/>
            <person name="Tritt A."/>
            <person name="Yoshinaga Y."/>
            <person name="Zwiers L.-H."/>
            <person name="Turgeon B."/>
            <person name="Goodwin S."/>
            <person name="Spatafora J."/>
            <person name="Crous P."/>
            <person name="Grigoriev I."/>
        </authorList>
    </citation>
    <scope>NUCLEOTIDE SEQUENCE</scope>
    <source>
        <strain evidence="4">CBS 133067</strain>
    </source>
</reference>
<sequence>MAWGDGCETCRKRRVKCDGARPNCGQCQRANRICFISEQKEPKFAFVLENLGPKTTSSPSRQRRVLREPKSTAKKRTGFKFSSVSLNDGSQGLTHSLTTSWEDQAIAYYFHHHVIPPVEVIEAAQEHMKYLPLTWTHAQKDSAFYLAMLATSYSAFGKARDILAASKASTFMYIQAVNMIKRSLQDPVESCSDETLLATMILSFYENINSGFEDKTKSRVELFQHMNRAFCHHDGATAVLKARQQLLSTEQRNLNLDKLVRRQVIRSALLRSTGLPKWLEDGVVFGESGLSLELDRFMVSVARLQREAQTPLTSYGIPSTSQDPLGQLLDQANRLDSEMFLWTIRLSHDWRYKTFEVDRELFPGTSYTSDIHTYSSLGHTAIWNRYRSVRILLKIVIVKLLRLLEDHHQHEVDLSIRIVTKSMQDLIADICASIPYCVNKISLDGSVDGDGELVIENHAKAEKGMRASILSYLTFPFHVMVEAFAVAGTSHDQQTWIRDRAVRVGEVANDTLLEKIASIRL</sequence>
<dbReference type="GO" id="GO:0008270">
    <property type="term" value="F:zinc ion binding"/>
    <property type="evidence" value="ECO:0007669"/>
    <property type="project" value="InterPro"/>
</dbReference>
<organism evidence="4 5">
    <name type="scientific">Rhizodiscina lignyota</name>
    <dbReference type="NCBI Taxonomy" id="1504668"/>
    <lineage>
        <taxon>Eukaryota</taxon>
        <taxon>Fungi</taxon>
        <taxon>Dikarya</taxon>
        <taxon>Ascomycota</taxon>
        <taxon>Pezizomycotina</taxon>
        <taxon>Dothideomycetes</taxon>
        <taxon>Pleosporomycetidae</taxon>
        <taxon>Aulographales</taxon>
        <taxon>Rhizodiscinaceae</taxon>
        <taxon>Rhizodiscina</taxon>
    </lineage>
</organism>
<gene>
    <name evidence="4" type="ORF">NA57DRAFT_82178</name>
</gene>
<dbReference type="Pfam" id="PF00172">
    <property type="entry name" value="Zn_clus"/>
    <property type="match status" value="1"/>
</dbReference>
<dbReference type="InterPro" id="IPR036864">
    <property type="entry name" value="Zn2-C6_fun-type_DNA-bd_sf"/>
</dbReference>
<dbReference type="SMART" id="SM00066">
    <property type="entry name" value="GAL4"/>
    <property type="match status" value="1"/>
</dbReference>
<dbReference type="AlphaFoldDB" id="A0A9P4I6D6"/>
<feature type="domain" description="Zn(2)-C6 fungal-type" evidence="3">
    <location>
        <begin position="6"/>
        <end position="36"/>
    </location>
</feature>
<evidence type="ECO:0000313" key="4">
    <source>
        <dbReference type="EMBL" id="KAF2092626.1"/>
    </source>
</evidence>
<dbReference type="CDD" id="cd00067">
    <property type="entry name" value="GAL4"/>
    <property type="match status" value="1"/>
</dbReference>
<dbReference type="InterPro" id="IPR053175">
    <property type="entry name" value="DHMBA_Reg_Transcription_Factor"/>
</dbReference>
<evidence type="ECO:0000313" key="5">
    <source>
        <dbReference type="Proteomes" id="UP000799772"/>
    </source>
</evidence>
<evidence type="ECO:0000256" key="1">
    <source>
        <dbReference type="ARBA" id="ARBA00023242"/>
    </source>
</evidence>